<dbReference type="SMART" id="SM00146">
    <property type="entry name" value="PI3Kc"/>
    <property type="match status" value="1"/>
</dbReference>
<dbReference type="InterPro" id="IPR036400">
    <property type="entry name" value="Cyt_B5-like_heme/steroid_sf"/>
</dbReference>
<dbReference type="PRINTS" id="PR00363">
    <property type="entry name" value="CYTOCHROMEB5"/>
</dbReference>
<dbReference type="PROSITE" id="PS50255">
    <property type="entry name" value="CYTOCHROME_B5_2"/>
    <property type="match status" value="1"/>
</dbReference>
<dbReference type="PANTHER" id="PTHR10048">
    <property type="entry name" value="PHOSPHATIDYLINOSITOL KINASE"/>
    <property type="match status" value="1"/>
</dbReference>
<dbReference type="SUPFAM" id="SSF56112">
    <property type="entry name" value="Protein kinase-like (PK-like)"/>
    <property type="match status" value="1"/>
</dbReference>
<dbReference type="STRING" id="42156.A0A3P6U454"/>
<evidence type="ECO:0000256" key="4">
    <source>
        <dbReference type="ARBA" id="ARBA00022679"/>
    </source>
</evidence>
<dbReference type="Pfam" id="PF00454">
    <property type="entry name" value="PI3_PI4_kinase"/>
    <property type="match status" value="1"/>
</dbReference>
<dbReference type="Gene3D" id="3.30.1010.10">
    <property type="entry name" value="Phosphatidylinositol 3-kinase Catalytic Subunit, Chain A, domain 4"/>
    <property type="match status" value="1"/>
</dbReference>
<dbReference type="PROSITE" id="PS00915">
    <property type="entry name" value="PI3_4_KINASE_1"/>
    <property type="match status" value="1"/>
</dbReference>
<evidence type="ECO:0000256" key="7">
    <source>
        <dbReference type="ARBA" id="ARBA00022777"/>
    </source>
</evidence>
<dbReference type="GO" id="GO:0046854">
    <property type="term" value="P:phosphatidylinositol phosphate biosynthetic process"/>
    <property type="evidence" value="ECO:0007669"/>
    <property type="project" value="InterPro"/>
</dbReference>
<dbReference type="InterPro" id="IPR018936">
    <property type="entry name" value="PI3/4_kinase_CS"/>
</dbReference>
<evidence type="ECO:0000256" key="13">
    <source>
        <dbReference type="ARBA" id="ARBA00039877"/>
    </source>
</evidence>
<keyword evidence="7" id="KW-0418">Kinase</keyword>
<dbReference type="Proteomes" id="UP000277928">
    <property type="component" value="Unassembled WGS sequence"/>
</dbReference>
<feature type="domain" description="PI3K/PI4K catalytic" evidence="15">
    <location>
        <begin position="774"/>
        <end position="1048"/>
    </location>
</feature>
<dbReference type="OrthoDB" id="10264149at2759"/>
<feature type="domain" description="Cytochrome b5 heme-binding" evidence="14">
    <location>
        <begin position="7"/>
        <end position="83"/>
    </location>
</feature>
<comment type="similarity">
    <text evidence="12">Belongs to the cytochrome b5 family.</text>
</comment>
<sequence>MTDNKELTKYTSAEVATHNNASSTWIIIDNNVYDVTKFLEEHPGGDEVLLEQAGQDATESFKDIGHSRDAVEMTKEYLIGYLSDSNAAKAKGDKINSSVPPVIGKIGESWVETMFSPTWKRSKKRVYKLDISSLRSLVTSESSIGKSKFVGQMKSSQERDFDAAMDVMRRGHQLTRTCRECVLQKAFNLSSNEATCVTQPERLSCNSLHTLCTNSVARSHPTAVYSINSCQKNVDFENDADRLLANKKSRTELCSVDGSSVTAVLEKDISSESINLGPRTDGDGADDEESLTGTVVSSDYIWQENCKNDGHTFKFGVTEKRVQNRQDFSETCAEAEKKNEIIVIKKDNIKNYPYFAATNRSWLLRLFESDLFDIRIAIQYLSNCKEAGVLNYLGNRLFDLPTEMVDFYLPQLIVLYINIREVAEAIHPYIVKRCKDSVEFSLECCWLLDAYDARIFHKFEQKSRGCRLRRSILNEFREKSQDLKATEVASAQRHLRLLSEANLYRSVDKTQQTKLAAQNSDEVLNNNSINCVEIFGDLTSGDAFDSGCSCFDDERCVTDKENVIKMECKCGALKIQPGQEFVKALMNIGNKLKVFSSKDERTRCLVDELCKINVNLPARVWLPLYAHSLKHIVLRIPPLAGCILNSKDKAPYCLFVEVLEVTDIRQSKVPKHISDIEAAEYQRKGRDIFASVMEDSVVELKKSTKEIRTKSNDAICVGVLMKSFSSASVSTECGEKGNSADIRKRFSLWVKSPKRQLRDTPDDPSASAMSEPWEDKVARIRHSSPYGRHPHWRLLPVIVKTGDDLRQELLAYQLLSILRNIWIEEKVPLYLRPYKIVVCSPNTGMIEPILDASSLHQIKKNMIIRSPAFGAVQPALLTHFFEAFGPPSSEAFLVAQQNFVRSCAGYSLACYFLQVKDRHNGNILLDSEGHLIHIDFGYILSISPKNLGFETSPFKLTGELVDVMGGVDSDMFGYYKILILKGLLATRKHYEQIVSIVEIMINGSQLPCFRGGSNTIRLLKNRFHMNYTEEQLRTLVDAMVEQSLDSITTRLYDNYQYYSNGIL</sequence>
<dbReference type="GO" id="GO:0020037">
    <property type="term" value="F:heme binding"/>
    <property type="evidence" value="ECO:0007669"/>
    <property type="project" value="InterPro"/>
</dbReference>
<dbReference type="AlphaFoldDB" id="A0A3P6U454"/>
<reference evidence="16 17" key="1">
    <citation type="submission" date="2018-08" db="EMBL/GenBank/DDBJ databases">
        <authorList>
            <person name="Laetsch R D."/>
            <person name="Stevens L."/>
            <person name="Kumar S."/>
            <person name="Blaxter L. M."/>
        </authorList>
    </citation>
    <scope>NUCLEOTIDE SEQUENCE [LARGE SCALE GENOMIC DNA]</scope>
</reference>
<dbReference type="PANTHER" id="PTHR10048:SF22">
    <property type="entry name" value="PHOSPHATIDYLINOSITOL 4-KINASE BETA"/>
    <property type="match status" value="1"/>
</dbReference>
<gene>
    <name evidence="16" type="ORF">NLS_LOCUS7355</name>
</gene>
<keyword evidence="9" id="KW-0472">Membrane</keyword>
<evidence type="ECO:0000256" key="6">
    <source>
        <dbReference type="ARBA" id="ARBA00022723"/>
    </source>
</evidence>
<dbReference type="GO" id="GO:0004430">
    <property type="term" value="F:1-phosphatidylinositol 4-kinase activity"/>
    <property type="evidence" value="ECO:0007669"/>
    <property type="project" value="UniProtKB-EC"/>
</dbReference>
<dbReference type="InterPro" id="IPR015433">
    <property type="entry name" value="PI3/4_kinase"/>
</dbReference>
<evidence type="ECO:0000313" key="17">
    <source>
        <dbReference type="Proteomes" id="UP000277928"/>
    </source>
</evidence>
<dbReference type="InterPro" id="IPR018506">
    <property type="entry name" value="Cyt_B5_heme-BS"/>
</dbReference>
<dbReference type="InterPro" id="IPR036940">
    <property type="entry name" value="PI3/4_kinase_cat_sf"/>
</dbReference>
<dbReference type="Gene3D" id="3.10.120.10">
    <property type="entry name" value="Cytochrome b5-like heme/steroid binding domain"/>
    <property type="match status" value="1"/>
</dbReference>
<dbReference type="SUPFAM" id="SSF55856">
    <property type="entry name" value="Cytochrome b5-like heme/steroid binding domain"/>
    <property type="match status" value="1"/>
</dbReference>
<keyword evidence="8" id="KW-0408">Iron</keyword>
<dbReference type="PROSITE" id="PS00191">
    <property type="entry name" value="CYTOCHROME_B5_1"/>
    <property type="match status" value="1"/>
</dbReference>
<evidence type="ECO:0000313" key="16">
    <source>
        <dbReference type="EMBL" id="VDK85910.1"/>
    </source>
</evidence>
<organism evidence="16 17">
    <name type="scientific">Litomosoides sigmodontis</name>
    <name type="common">Filarial nematode worm</name>
    <dbReference type="NCBI Taxonomy" id="42156"/>
    <lineage>
        <taxon>Eukaryota</taxon>
        <taxon>Metazoa</taxon>
        <taxon>Ecdysozoa</taxon>
        <taxon>Nematoda</taxon>
        <taxon>Chromadorea</taxon>
        <taxon>Rhabditida</taxon>
        <taxon>Spirurina</taxon>
        <taxon>Spiruromorpha</taxon>
        <taxon>Filarioidea</taxon>
        <taxon>Onchocercidae</taxon>
        <taxon>Litomosoides</taxon>
    </lineage>
</organism>
<dbReference type="EMBL" id="UYRX01000746">
    <property type="protein sequence ID" value="VDK85910.1"/>
    <property type="molecule type" value="Genomic_DNA"/>
</dbReference>
<comment type="subcellular location">
    <subcellularLocation>
        <location evidence="1">Mitochondrion outer membrane</location>
        <topology evidence="1">Peripheral membrane protein</topology>
    </subcellularLocation>
    <subcellularLocation>
        <location evidence="11">Rough endoplasmic reticulum membrane</location>
        <topology evidence="11">Peripheral membrane protein</topology>
    </subcellularLocation>
</comment>
<dbReference type="Gene3D" id="1.10.1070.11">
    <property type="entry name" value="Phosphatidylinositol 3-/4-kinase, catalytic domain"/>
    <property type="match status" value="1"/>
</dbReference>
<dbReference type="OMA" id="HKLANCN"/>
<dbReference type="EC" id="2.7.1.67" evidence="2"/>
<evidence type="ECO:0000256" key="9">
    <source>
        <dbReference type="ARBA" id="ARBA00023136"/>
    </source>
</evidence>
<dbReference type="FunFam" id="1.10.1070.11:FF:000016">
    <property type="entry name" value="PIK1p Phosphatidylinositol 4-kinase"/>
    <property type="match status" value="1"/>
</dbReference>
<dbReference type="Pfam" id="PF00173">
    <property type="entry name" value="Cyt-b5"/>
    <property type="match status" value="1"/>
</dbReference>
<dbReference type="InterPro" id="IPR000403">
    <property type="entry name" value="PI3/4_kinase_cat_dom"/>
</dbReference>
<evidence type="ECO:0000256" key="2">
    <source>
        <dbReference type="ARBA" id="ARBA00012169"/>
    </source>
</evidence>
<keyword evidence="6" id="KW-0479">Metal-binding</keyword>
<evidence type="ECO:0000256" key="1">
    <source>
        <dbReference type="ARBA" id="ARBA00004450"/>
    </source>
</evidence>
<evidence type="ECO:0000256" key="5">
    <source>
        <dbReference type="ARBA" id="ARBA00022692"/>
    </source>
</evidence>
<dbReference type="Pfam" id="PF21245">
    <property type="entry name" value="PI4KB-PIK1_PIK"/>
    <property type="match status" value="1"/>
</dbReference>
<dbReference type="InterPro" id="IPR057754">
    <property type="entry name" value="PI4-kinase_beta/PIK1_cat"/>
</dbReference>
<evidence type="ECO:0000259" key="14">
    <source>
        <dbReference type="PROSITE" id="PS50255"/>
    </source>
</evidence>
<comment type="catalytic activity">
    <reaction evidence="10">
        <text>a 1,2-diacyl-sn-glycero-3-phospho-(1D-myo-inositol) + ATP = a 1,2-diacyl-sn-glycero-3-phospho-(1D-myo-inositol 4-phosphate) + ADP + H(+)</text>
        <dbReference type="Rhea" id="RHEA:19877"/>
        <dbReference type="ChEBI" id="CHEBI:15378"/>
        <dbReference type="ChEBI" id="CHEBI:30616"/>
        <dbReference type="ChEBI" id="CHEBI:57880"/>
        <dbReference type="ChEBI" id="CHEBI:58178"/>
        <dbReference type="ChEBI" id="CHEBI:456216"/>
        <dbReference type="EC" id="2.7.1.67"/>
    </reaction>
    <physiologicalReaction direction="left-to-right" evidence="10">
        <dbReference type="Rhea" id="RHEA:19878"/>
    </physiologicalReaction>
</comment>
<dbReference type="InterPro" id="IPR049160">
    <property type="entry name" value="PI4KB-PIK1_PIK"/>
</dbReference>
<proteinExistence type="inferred from homology"/>
<dbReference type="GO" id="GO:0030867">
    <property type="term" value="C:rough endoplasmic reticulum membrane"/>
    <property type="evidence" value="ECO:0007669"/>
    <property type="project" value="UniProtKB-SubCell"/>
</dbReference>
<dbReference type="FunFam" id="3.10.120.10:FF:000002">
    <property type="entry name" value="Cytochrome b5 type B"/>
    <property type="match status" value="1"/>
</dbReference>
<protein>
    <recommendedName>
        <fullName evidence="13">Phosphatidylinositol 4-kinase beta</fullName>
        <ecNumber evidence="2">2.7.1.67</ecNumber>
    </recommendedName>
</protein>
<evidence type="ECO:0000256" key="10">
    <source>
        <dbReference type="ARBA" id="ARBA00036767"/>
    </source>
</evidence>
<keyword evidence="17" id="KW-1185">Reference proteome</keyword>
<evidence type="ECO:0000259" key="15">
    <source>
        <dbReference type="PROSITE" id="PS50290"/>
    </source>
</evidence>
<keyword evidence="4" id="KW-0808">Transferase</keyword>
<evidence type="ECO:0000256" key="3">
    <source>
        <dbReference type="ARBA" id="ARBA00022617"/>
    </source>
</evidence>
<dbReference type="PROSITE" id="PS50290">
    <property type="entry name" value="PI3_4_KINASE_3"/>
    <property type="match status" value="1"/>
</dbReference>
<keyword evidence="5" id="KW-0812">Transmembrane</keyword>
<dbReference type="InterPro" id="IPR011009">
    <property type="entry name" value="Kinase-like_dom_sf"/>
</dbReference>
<accession>A0A3P6U454</accession>
<name>A0A3P6U454_LITSI</name>
<dbReference type="CDD" id="cd05168">
    <property type="entry name" value="PI4Kc_III_beta"/>
    <property type="match status" value="1"/>
</dbReference>
<dbReference type="GO" id="GO:0005741">
    <property type="term" value="C:mitochondrial outer membrane"/>
    <property type="evidence" value="ECO:0007669"/>
    <property type="project" value="UniProtKB-SubCell"/>
</dbReference>
<dbReference type="GO" id="GO:0048015">
    <property type="term" value="P:phosphatidylinositol-mediated signaling"/>
    <property type="evidence" value="ECO:0007669"/>
    <property type="project" value="TreeGrafter"/>
</dbReference>
<evidence type="ECO:0000256" key="12">
    <source>
        <dbReference type="ARBA" id="ARBA00038168"/>
    </source>
</evidence>
<keyword evidence="3" id="KW-0349">Heme</keyword>
<dbReference type="SMART" id="SM01117">
    <property type="entry name" value="Cyt-b5"/>
    <property type="match status" value="1"/>
</dbReference>
<dbReference type="InterPro" id="IPR001199">
    <property type="entry name" value="Cyt_B5-like_heme/steroid-bd"/>
</dbReference>
<evidence type="ECO:0000256" key="8">
    <source>
        <dbReference type="ARBA" id="ARBA00023004"/>
    </source>
</evidence>
<dbReference type="GO" id="GO:0046872">
    <property type="term" value="F:metal ion binding"/>
    <property type="evidence" value="ECO:0007669"/>
    <property type="project" value="UniProtKB-KW"/>
</dbReference>
<evidence type="ECO:0000256" key="11">
    <source>
        <dbReference type="ARBA" id="ARBA00037860"/>
    </source>
</evidence>